<accession>V2QAG6</accession>
<dbReference type="eggNOG" id="COG3528">
    <property type="taxonomic scope" value="Bacteria"/>
</dbReference>
<evidence type="ECO:0000313" key="2">
    <source>
        <dbReference type="Proteomes" id="UP000017429"/>
    </source>
</evidence>
<organism evidence="1 2">
    <name type="scientific">Mucispirillum schaedleri ASF457</name>
    <dbReference type="NCBI Taxonomy" id="1379858"/>
    <lineage>
        <taxon>Bacteria</taxon>
        <taxon>Pseudomonadati</taxon>
        <taxon>Deferribacterota</taxon>
        <taxon>Deferribacteres</taxon>
        <taxon>Deferribacterales</taxon>
        <taxon>Mucispirillaceae</taxon>
        <taxon>Mucispirillum</taxon>
    </lineage>
</organism>
<keyword evidence="2" id="KW-1185">Reference proteome</keyword>
<name>V2QAG6_9BACT</name>
<dbReference type="Proteomes" id="UP000017429">
    <property type="component" value="Chromosome"/>
</dbReference>
<dbReference type="RefSeq" id="WP_023276041.1">
    <property type="nucleotide sequence ID" value="NZ_CP097562.1"/>
</dbReference>
<sequence>MKKYIILFFCIFLSLQSLSYAEISIDNNDAEYLKPYKKHKVVLLSDNDAYVDIYSDKYYSAAHRISYISPEWNFHGEDNESKASWLGKISVYPKNNVTSYFVSISQEIYTPDDKSENVSPLDHPYAGGLYLSIGVNQRRDISFERIWLDIGVVGKYSFAQNVQNGIHTSVNTDHNSVLPWSNQVGDEFIMNLHYSWTGKLRVINTNIISAHLLPSAAISLGNGSTFLDLNMRLKIGHNLDASFGTPKMNFGQDFNGVISDDFSIYVYGGIGYRFTLRNIYIQGNTWEDPFRQDLDPFVNYFEGGLALAYKGFELSYSVTYKSREYIGQPLNHTFGSIMISFAI</sequence>
<protein>
    <submittedName>
        <fullName evidence="1">Uncharacterized protein</fullName>
    </submittedName>
</protein>
<reference evidence="1" key="2">
    <citation type="submission" date="2022-05" db="EMBL/GenBank/DDBJ databases">
        <authorList>
            <person name="Proctor A.L."/>
            <person name="Phillips G.J."/>
            <person name="Wannemuehler M.J."/>
        </authorList>
    </citation>
    <scope>NUCLEOTIDE SEQUENCE</scope>
    <source>
        <strain evidence="1">ASF457</strain>
    </source>
</reference>
<dbReference type="EMBL" id="CP097562">
    <property type="protein sequence ID" value="USF24671.1"/>
    <property type="molecule type" value="Genomic_DNA"/>
</dbReference>
<dbReference type="AlphaFoldDB" id="V2QAG6"/>
<dbReference type="OrthoDB" id="9776275at2"/>
<dbReference type="InterPro" id="IPR018707">
    <property type="entry name" value="LpxR"/>
</dbReference>
<reference evidence="1" key="1">
    <citation type="journal article" date="2014" name="Genome Announc.">
        <title>Draft genome sequences of the altered schaedler flora, a defined bacterial community from gnotobiotic mice.</title>
        <authorList>
            <person name="Wannemuehler M.J."/>
            <person name="Overstreet A.M."/>
            <person name="Ward D.V."/>
            <person name="Phillips G.J."/>
        </authorList>
    </citation>
    <scope>NUCLEOTIDE SEQUENCE</scope>
    <source>
        <strain evidence="1">ASF457</strain>
    </source>
</reference>
<proteinExistence type="predicted"/>
<evidence type="ECO:0000313" key="1">
    <source>
        <dbReference type="EMBL" id="USF24671.1"/>
    </source>
</evidence>
<dbReference type="InterPro" id="IPR037107">
    <property type="entry name" value="Put_OMP_sf"/>
</dbReference>
<dbReference type="Gene3D" id="2.40.128.140">
    <property type="entry name" value="Outer membrane protein"/>
    <property type="match status" value="1"/>
</dbReference>
<gene>
    <name evidence="1" type="ORF">N508_001760</name>
</gene>
<dbReference type="Pfam" id="PF09982">
    <property type="entry name" value="LpxR"/>
    <property type="match status" value="1"/>
</dbReference>
<reference evidence="1" key="3">
    <citation type="submission" date="2022-06" db="EMBL/GenBank/DDBJ databases">
        <title>Resources to Facilitate Use of the Altered Schaedler Flora (ASF) Mouse Model to Study Microbiome Function.</title>
        <authorList>
            <person name="Proctor A."/>
            <person name="Parvinroo S."/>
            <person name="Richie T."/>
            <person name="Jia X."/>
            <person name="Lee S.T.M."/>
            <person name="Karp P.D."/>
            <person name="Paley S."/>
            <person name="Kostic A.D."/>
            <person name="Pierre J.F."/>
            <person name="Wannemuehler M.J."/>
            <person name="Phillips G.J."/>
        </authorList>
    </citation>
    <scope>NUCLEOTIDE SEQUENCE</scope>
    <source>
        <strain evidence="1">ASF457</strain>
    </source>
</reference>
<dbReference type="KEGG" id="msch:N508_001760"/>